<keyword evidence="1" id="KW-0443">Lipid metabolism</keyword>
<reference evidence="4" key="1">
    <citation type="journal article" date="2023" name="Int. J. Syst. Evol. Microbiol.">
        <title>Sinisalibacter aestuarii sp. nov., isolated from estuarine sediment of the Arakawa River.</title>
        <authorList>
            <person name="Arafat S.T."/>
            <person name="Hirano S."/>
            <person name="Sato A."/>
            <person name="Takeuchi K."/>
            <person name="Yasuda T."/>
            <person name="Terahara T."/>
            <person name="Hamada M."/>
            <person name="Kobayashi T."/>
        </authorList>
    </citation>
    <scope>NUCLEOTIDE SEQUENCE</scope>
    <source>
        <strain evidence="4">B-399</strain>
    </source>
</reference>
<dbReference type="InterPro" id="IPR036681">
    <property type="entry name" value="PgpA-like_sf"/>
</dbReference>
<feature type="domain" description="YutG/PgpA" evidence="3">
    <location>
        <begin position="4"/>
        <end position="153"/>
    </location>
</feature>
<comment type="cofactor">
    <cofactor evidence="1">
        <name>Mg(2+)</name>
        <dbReference type="ChEBI" id="CHEBI:18420"/>
    </cofactor>
</comment>
<dbReference type="CDD" id="cd06971">
    <property type="entry name" value="PgpA"/>
    <property type="match status" value="1"/>
</dbReference>
<protein>
    <recommendedName>
        <fullName evidence="1">Phosphatidylglycerophosphatase A</fullName>
        <ecNumber evidence="1">3.1.3.27</ecNumber>
    </recommendedName>
    <alternativeName>
        <fullName evidence="1">Phosphatidylglycerolphosphate phosphatase A</fullName>
    </alternativeName>
</protein>
<dbReference type="Proteomes" id="UP001144205">
    <property type="component" value="Unassembled WGS sequence"/>
</dbReference>
<feature type="transmembrane region" description="Helical" evidence="2">
    <location>
        <begin position="140"/>
        <end position="161"/>
    </location>
</feature>
<evidence type="ECO:0000256" key="1">
    <source>
        <dbReference type="PIRNR" id="PIRNR006162"/>
    </source>
</evidence>
<dbReference type="InterPro" id="IPR026037">
    <property type="entry name" value="PgpA"/>
</dbReference>
<dbReference type="Pfam" id="PF04608">
    <property type="entry name" value="PgpA"/>
    <property type="match status" value="1"/>
</dbReference>
<keyword evidence="5" id="KW-1185">Reference proteome</keyword>
<comment type="function">
    <text evidence="1">Lipid phosphatase which dephosphorylates phosphatidylglycerophosphate (PGP) to phosphatidylglycerol (PG).</text>
</comment>
<dbReference type="EC" id="3.1.3.27" evidence="1"/>
<dbReference type="SUPFAM" id="SSF101307">
    <property type="entry name" value="YutG-like"/>
    <property type="match status" value="1"/>
</dbReference>
<gene>
    <name evidence="4" type="primary">pgpA</name>
    <name evidence="4" type="ORF">STA1M1_28800</name>
</gene>
<dbReference type="PANTHER" id="PTHR36305:SF1">
    <property type="entry name" value="PHOSPHATIDYLGLYCEROPHOSPHATASE A"/>
    <property type="match status" value="1"/>
</dbReference>
<dbReference type="EMBL" id="BROH01000009">
    <property type="protein sequence ID" value="GKY89011.1"/>
    <property type="molecule type" value="Genomic_DNA"/>
</dbReference>
<keyword evidence="1" id="KW-0460">Magnesium</keyword>
<accession>A0ABQ5LVK5</accession>
<comment type="caution">
    <text evidence="4">The sequence shown here is derived from an EMBL/GenBank/DDBJ whole genome shotgun (WGS) entry which is preliminary data.</text>
</comment>
<sequence>MNKLIATFFGAGLLKPAPGTWGSLAALPFVWLLHVLGGPWLFGVAIVAVFLIGWWATRGYTAMTGVEDPSEVVIDEVVGMWIAMLPVSIGAAAAGAGIFALYPGWIAAFFLFRFFDIVKMGPVRWADDRGDAMGVMLDDVFAGIFAAIVVIALAGFSHLVLM</sequence>
<keyword evidence="1" id="KW-0378">Hydrolase</keyword>
<proteinExistence type="predicted"/>
<keyword evidence="1 2" id="KW-0472">Membrane</keyword>
<comment type="subcellular location">
    <subcellularLocation>
        <location evidence="1">Cell inner membrane</location>
        <topology evidence="1">Multi-pass membrane protein</topology>
    </subcellularLocation>
</comment>
<keyword evidence="1" id="KW-0997">Cell inner membrane</keyword>
<keyword evidence="1" id="KW-0479">Metal-binding</keyword>
<feature type="transmembrane region" description="Helical" evidence="2">
    <location>
        <begin position="29"/>
        <end position="56"/>
    </location>
</feature>
<evidence type="ECO:0000313" key="4">
    <source>
        <dbReference type="EMBL" id="GKY89011.1"/>
    </source>
</evidence>
<keyword evidence="1" id="KW-1003">Cell membrane</keyword>
<dbReference type="PANTHER" id="PTHR36305">
    <property type="entry name" value="PHOSPHATIDYLGLYCEROPHOSPHATASE A"/>
    <property type="match status" value="1"/>
</dbReference>
<dbReference type="InterPro" id="IPR007686">
    <property type="entry name" value="YutG/PgpA"/>
</dbReference>
<evidence type="ECO:0000313" key="5">
    <source>
        <dbReference type="Proteomes" id="UP001144205"/>
    </source>
</evidence>
<evidence type="ECO:0000259" key="3">
    <source>
        <dbReference type="Pfam" id="PF04608"/>
    </source>
</evidence>
<dbReference type="PIRSF" id="PIRSF006162">
    <property type="entry name" value="PgpA"/>
    <property type="match status" value="1"/>
</dbReference>
<keyword evidence="1" id="KW-0595">Phospholipid degradation</keyword>
<keyword evidence="2" id="KW-1133">Transmembrane helix</keyword>
<dbReference type="RefSeq" id="WP_281843050.1">
    <property type="nucleotide sequence ID" value="NZ_BROH01000009.1"/>
</dbReference>
<keyword evidence="1" id="KW-0442">Lipid degradation</keyword>
<feature type="transmembrane region" description="Helical" evidence="2">
    <location>
        <begin position="77"/>
        <end position="102"/>
    </location>
</feature>
<keyword evidence="1" id="KW-1208">Phospholipid metabolism</keyword>
<comment type="catalytic activity">
    <reaction evidence="1">
        <text>a 1,2-diacyl-sn-glycero-3-phospho-(1'-sn-glycero-3'-phosphate) + H2O = a 1,2-diacyl-sn-glycero-3-phospho-(1'-sn-glycerol) + phosphate</text>
        <dbReference type="Rhea" id="RHEA:33751"/>
        <dbReference type="ChEBI" id="CHEBI:15377"/>
        <dbReference type="ChEBI" id="CHEBI:43474"/>
        <dbReference type="ChEBI" id="CHEBI:60110"/>
        <dbReference type="ChEBI" id="CHEBI:64716"/>
        <dbReference type="EC" id="3.1.3.27"/>
    </reaction>
</comment>
<keyword evidence="1 2" id="KW-0812">Transmembrane</keyword>
<evidence type="ECO:0000256" key="2">
    <source>
        <dbReference type="SAM" id="Phobius"/>
    </source>
</evidence>
<name>A0ABQ5LVK5_9RHOB</name>
<comment type="pathway">
    <text evidence="1">Phospholipid metabolism; phosphatidylglycerol biosynthesis; phosphatidylglycerol from CDP-diacylglycerol: step 2/2.</text>
</comment>
<organism evidence="4 5">
    <name type="scientific">Sinisalibacter aestuarii</name>
    <dbReference type="NCBI Taxonomy" id="2949426"/>
    <lineage>
        <taxon>Bacteria</taxon>
        <taxon>Pseudomonadati</taxon>
        <taxon>Pseudomonadota</taxon>
        <taxon>Alphaproteobacteria</taxon>
        <taxon>Rhodobacterales</taxon>
        <taxon>Roseobacteraceae</taxon>
        <taxon>Sinisalibacter</taxon>
    </lineage>
</organism>